<proteinExistence type="predicted"/>
<dbReference type="EMBL" id="CM044703">
    <property type="protein sequence ID" value="KAI5674096.1"/>
    <property type="molecule type" value="Genomic_DNA"/>
</dbReference>
<accession>A0ACC0BND5</accession>
<name>A0ACC0BND5_CATRO</name>
<dbReference type="Proteomes" id="UP001060085">
    <property type="component" value="Linkage Group LG03"/>
</dbReference>
<evidence type="ECO:0000313" key="2">
    <source>
        <dbReference type="Proteomes" id="UP001060085"/>
    </source>
</evidence>
<sequence>MGNVLSHLLSSLLSSLFVFLLIITTNFSFLLASSTSNPTTSQFGNENNGRNPNPPTPPSSPPPLPLQIKSRNPSPFRPSIGIIVGILTTVFSITFLLLLYAKHCRRGENSNTFFNNSLGLGYPPSAATAAAVSGRKNSGIDRAVIESLPIFRFSSLMGQKDGLECAVCLNKFEPSEVLRLLPKCKHAFHVECVDTWLDAHSTCPLCRYRVDPEDVLLVEDNRILYQNDSSRANSSMAQSPKELLSRVSGRHSFAGSSLEVISERRKSDSTTSFVGRRSLDSWNNSKKKRNNNNNNTEKIVAVGCFDHRPRKDGLLLAERRLEHRIIISGTTTTAEIESNNGPVNHRWSDVQPSDLLFLRSEMILSDSRRFLGASRGSRPSVNGGGKNEINGRSVSEITGLSRFRSNEQQYEYQQQRRQRQVGAVSRWLAWISQSQRYRHHRQPAVPPPPPSSLVVV</sequence>
<evidence type="ECO:0000313" key="1">
    <source>
        <dbReference type="EMBL" id="KAI5674096.1"/>
    </source>
</evidence>
<reference evidence="2" key="1">
    <citation type="journal article" date="2023" name="Nat. Plants">
        <title>Single-cell RNA sequencing provides a high-resolution roadmap for understanding the multicellular compartmentation of specialized metabolism.</title>
        <authorList>
            <person name="Sun S."/>
            <person name="Shen X."/>
            <person name="Li Y."/>
            <person name="Li Y."/>
            <person name="Wang S."/>
            <person name="Li R."/>
            <person name="Zhang H."/>
            <person name="Shen G."/>
            <person name="Guo B."/>
            <person name="Wei J."/>
            <person name="Xu J."/>
            <person name="St-Pierre B."/>
            <person name="Chen S."/>
            <person name="Sun C."/>
        </authorList>
    </citation>
    <scope>NUCLEOTIDE SEQUENCE [LARGE SCALE GENOMIC DNA]</scope>
</reference>
<organism evidence="1 2">
    <name type="scientific">Catharanthus roseus</name>
    <name type="common">Madagascar periwinkle</name>
    <name type="synonym">Vinca rosea</name>
    <dbReference type="NCBI Taxonomy" id="4058"/>
    <lineage>
        <taxon>Eukaryota</taxon>
        <taxon>Viridiplantae</taxon>
        <taxon>Streptophyta</taxon>
        <taxon>Embryophyta</taxon>
        <taxon>Tracheophyta</taxon>
        <taxon>Spermatophyta</taxon>
        <taxon>Magnoliopsida</taxon>
        <taxon>eudicotyledons</taxon>
        <taxon>Gunneridae</taxon>
        <taxon>Pentapetalae</taxon>
        <taxon>asterids</taxon>
        <taxon>lamiids</taxon>
        <taxon>Gentianales</taxon>
        <taxon>Apocynaceae</taxon>
        <taxon>Rauvolfioideae</taxon>
        <taxon>Vinceae</taxon>
        <taxon>Catharanthinae</taxon>
        <taxon>Catharanthus</taxon>
    </lineage>
</organism>
<protein>
    <submittedName>
        <fullName evidence="1">Uncharacterized protein</fullName>
    </submittedName>
</protein>
<comment type="caution">
    <text evidence="1">The sequence shown here is derived from an EMBL/GenBank/DDBJ whole genome shotgun (WGS) entry which is preliminary data.</text>
</comment>
<keyword evidence="2" id="KW-1185">Reference proteome</keyword>
<gene>
    <name evidence="1" type="ORF">M9H77_14460</name>
</gene>